<gene>
    <name evidence="2" type="ORF">APZ41_009035</name>
</gene>
<proteinExistence type="predicted"/>
<dbReference type="AlphaFoldDB" id="A0A1S8D5D8"/>
<protein>
    <submittedName>
        <fullName evidence="2">Uncharacterized protein</fullName>
    </submittedName>
</protein>
<evidence type="ECO:0000256" key="1">
    <source>
        <dbReference type="SAM" id="Phobius"/>
    </source>
</evidence>
<evidence type="ECO:0000313" key="3">
    <source>
        <dbReference type="Proteomes" id="UP000054844"/>
    </source>
</evidence>
<dbReference type="Proteomes" id="UP000054844">
    <property type="component" value="Unassembled WGS sequence"/>
</dbReference>
<accession>A0A1S8D5D8</accession>
<keyword evidence="1" id="KW-0812">Transmembrane</keyword>
<feature type="transmembrane region" description="Helical" evidence="1">
    <location>
        <begin position="40"/>
        <end position="62"/>
    </location>
</feature>
<evidence type="ECO:0000313" key="2">
    <source>
        <dbReference type="EMBL" id="ONH83563.1"/>
    </source>
</evidence>
<dbReference type="EMBL" id="LLWF02000022">
    <property type="protein sequence ID" value="ONH83563.1"/>
    <property type="molecule type" value="Genomic_DNA"/>
</dbReference>
<organism evidence="2 3">
    <name type="scientific">Roseomonas mucosa</name>
    <dbReference type="NCBI Taxonomy" id="207340"/>
    <lineage>
        <taxon>Bacteria</taxon>
        <taxon>Pseudomonadati</taxon>
        <taxon>Pseudomonadota</taxon>
        <taxon>Alphaproteobacteria</taxon>
        <taxon>Acetobacterales</taxon>
        <taxon>Roseomonadaceae</taxon>
        <taxon>Roseomonas</taxon>
    </lineage>
</organism>
<name>A0A1S8D5D8_9PROT</name>
<keyword evidence="1" id="KW-1133">Transmembrane helix</keyword>
<keyword evidence="1" id="KW-0472">Membrane</keyword>
<sequence>MLLRLVPVLLFLAPFAGFLIWRRFRPRPAPGRPGEEDLPWPFLALAGAGLALAAAGLAAYGLSRRMEQGSTYVPARLEPDGRIERGHAGPP</sequence>
<dbReference type="RefSeq" id="WP_076970231.1">
    <property type="nucleotide sequence ID" value="NZ_CP025061.1"/>
</dbReference>
<dbReference type="STRING" id="207340.APZ41_009035"/>
<reference evidence="2" key="1">
    <citation type="submission" date="2016-12" db="EMBL/GenBank/DDBJ databases">
        <title>Draft genome sequence of Roseomonas mucosa strain AU37, isolated from a peripheral intravenous catheter.</title>
        <authorList>
            <person name="Choudhury M.A."/>
            <person name="Sidjabat H.E."/>
            <person name="Wailan A.M."/>
            <person name="Zhang L."/>
            <person name="Marsh N.M."/>
            <person name="Rickard C.M."/>
            <person name="Davies M."/>
            <person name="Mcmillan D.J."/>
        </authorList>
    </citation>
    <scope>NUCLEOTIDE SEQUENCE [LARGE SCALE GENOMIC DNA]</scope>
    <source>
        <strain evidence="2">AU37</strain>
    </source>
</reference>
<keyword evidence="3" id="KW-1185">Reference proteome</keyword>
<comment type="caution">
    <text evidence="2">The sequence shown here is derived from an EMBL/GenBank/DDBJ whole genome shotgun (WGS) entry which is preliminary data.</text>
</comment>